<proteinExistence type="inferred from homology"/>
<feature type="transmembrane region" description="Helical" evidence="13">
    <location>
        <begin position="20"/>
        <end position="38"/>
    </location>
</feature>
<reference evidence="15" key="2">
    <citation type="submission" date="2020-09" db="EMBL/GenBank/DDBJ databases">
        <authorList>
            <person name="Sun Q."/>
            <person name="Kim S."/>
        </authorList>
    </citation>
    <scope>NUCLEOTIDE SEQUENCE</scope>
    <source>
        <strain evidence="15">KCTC 22164</strain>
    </source>
</reference>
<sequence>MQTSLPTAIYKNFLGHAPDWYKKTIIAFLIVNPVLFMVDPYVAGWTLVIQFIFTLAMALKCYPLQPGGLLLIEAMFIGMTSPGHMMHEIEVNLEVLLLLVFMVAGIYFMKDLLMYLFTKLVISVRNKLILSLSFIVASAFLSAFLDALTVVAVIISVGLGFYSIYHKVASGKEFHSDHDHTYDDDVHDLGHNDLENFRAFLRNLMMHSAVGTALGGVMTMVGEPQNLIIADKAGWNFVEFFIRMSPVTLPVFVFGLLTTIVLEKTKSFSYGAQLPESVRHILVEYNQHMDKGRGKRDTAKLLVQALIGIWLIVGLATHMASVGLIGLSVIVLATSMSGVIEEHALGKAFEEALPFTALLCVFFGIVAVIIDQGLFQPVIHWVLSFEGETQMVMFYLANGVLSMVSDNVFVGSVYITEVTAALQAGDITRDQYDMLAVAINTGTNLPSVATPNGQAAFLFLLTSAIAPLLRLSYGKMVMMALPYTIVLTIVGLAATYLGLTDATDMLYNMHLIEHHSVTEAASGSSTH</sequence>
<feature type="transmembrane region" description="Helical" evidence="13">
    <location>
        <begin position="129"/>
        <end position="162"/>
    </location>
</feature>
<keyword evidence="10 13" id="KW-0406">Ion transport</keyword>
<evidence type="ECO:0000256" key="8">
    <source>
        <dbReference type="ARBA" id="ARBA00022989"/>
    </source>
</evidence>
<gene>
    <name evidence="13 15" type="primary">nhaB</name>
    <name evidence="15" type="ORF">GCM10007391_31430</name>
</gene>
<keyword evidence="11 13" id="KW-0472">Membrane</keyword>
<dbReference type="HAMAP" id="MF_01599">
    <property type="entry name" value="NhaB"/>
    <property type="match status" value="1"/>
</dbReference>
<dbReference type="Pfam" id="PF06450">
    <property type="entry name" value="NhaB"/>
    <property type="match status" value="1"/>
</dbReference>
<keyword evidence="4 13" id="KW-0050">Antiport</keyword>
<dbReference type="AlphaFoldDB" id="A0A918JPX0"/>
<feature type="transmembrane region" description="Helical" evidence="13">
    <location>
        <begin position="480"/>
        <end position="499"/>
    </location>
</feature>
<feature type="transmembrane region" description="Helical" evidence="13">
    <location>
        <begin position="392"/>
        <end position="415"/>
    </location>
</feature>
<keyword evidence="16" id="KW-1185">Reference proteome</keyword>
<evidence type="ECO:0000256" key="7">
    <source>
        <dbReference type="ARBA" id="ARBA00022692"/>
    </source>
</evidence>
<evidence type="ECO:0000256" key="6">
    <source>
        <dbReference type="ARBA" id="ARBA00022519"/>
    </source>
</evidence>
<evidence type="ECO:0000256" key="14">
    <source>
        <dbReference type="NCBIfam" id="TIGR00774"/>
    </source>
</evidence>
<evidence type="ECO:0000256" key="5">
    <source>
        <dbReference type="ARBA" id="ARBA00022475"/>
    </source>
</evidence>
<keyword evidence="8 13" id="KW-1133">Transmembrane helix</keyword>
<keyword evidence="9 13" id="KW-0915">Sodium</keyword>
<keyword evidence="12 13" id="KW-0739">Sodium transport</keyword>
<evidence type="ECO:0000256" key="12">
    <source>
        <dbReference type="ARBA" id="ARBA00023201"/>
    </source>
</evidence>
<organism evidence="15 16">
    <name type="scientific">Alteromonas halophila</name>
    <dbReference type="NCBI Taxonomy" id="516698"/>
    <lineage>
        <taxon>Bacteria</taxon>
        <taxon>Pseudomonadati</taxon>
        <taxon>Pseudomonadota</taxon>
        <taxon>Gammaproteobacteria</taxon>
        <taxon>Alteromonadales</taxon>
        <taxon>Alteromonadaceae</taxon>
        <taxon>Alteromonas/Salinimonas group</taxon>
        <taxon>Alteromonas</taxon>
    </lineage>
</organism>
<evidence type="ECO:0000256" key="11">
    <source>
        <dbReference type="ARBA" id="ARBA00023136"/>
    </source>
</evidence>
<reference evidence="15" key="1">
    <citation type="journal article" date="2014" name="Int. J. Syst. Evol. Microbiol.">
        <title>Complete genome sequence of Corynebacterium casei LMG S-19264T (=DSM 44701T), isolated from a smear-ripened cheese.</title>
        <authorList>
            <consortium name="US DOE Joint Genome Institute (JGI-PGF)"/>
            <person name="Walter F."/>
            <person name="Albersmeier A."/>
            <person name="Kalinowski J."/>
            <person name="Ruckert C."/>
        </authorList>
    </citation>
    <scope>NUCLEOTIDE SEQUENCE</scope>
    <source>
        <strain evidence="15">KCTC 22164</strain>
    </source>
</reference>
<dbReference type="NCBIfam" id="NF007093">
    <property type="entry name" value="PRK09547.1"/>
    <property type="match status" value="1"/>
</dbReference>
<dbReference type="Proteomes" id="UP000631300">
    <property type="component" value="Unassembled WGS sequence"/>
</dbReference>
<dbReference type="InterPro" id="IPR004671">
    <property type="entry name" value="Na+/H+_antiporter_NhaB"/>
</dbReference>
<comment type="caution">
    <text evidence="13">Lacks conserved residue(s) required for the propagation of feature annotation.</text>
</comment>
<evidence type="ECO:0000256" key="3">
    <source>
        <dbReference type="ARBA" id="ARBA00022448"/>
    </source>
</evidence>
<evidence type="ECO:0000313" key="15">
    <source>
        <dbReference type="EMBL" id="GGW94913.1"/>
    </source>
</evidence>
<evidence type="ECO:0000256" key="1">
    <source>
        <dbReference type="ARBA" id="ARBA00004651"/>
    </source>
</evidence>
<keyword evidence="5 13" id="KW-1003">Cell membrane</keyword>
<name>A0A918JPX0_9ALTE</name>
<protein>
    <recommendedName>
        <fullName evidence="13 14">Na(+)/H(+) antiporter NhaB</fullName>
    </recommendedName>
    <alternativeName>
        <fullName evidence="13">Sodium/proton antiporter NhaB</fullName>
    </alternativeName>
</protein>
<dbReference type="PRINTS" id="PR00173">
    <property type="entry name" value="EDTRNSPORT"/>
</dbReference>
<evidence type="ECO:0000313" key="16">
    <source>
        <dbReference type="Proteomes" id="UP000631300"/>
    </source>
</evidence>
<accession>A0A918JPX0</accession>
<dbReference type="PANTHER" id="PTHR43302:SF1">
    <property type="entry name" value="NA(+)_H(+) ANTIPORTER NHAB"/>
    <property type="match status" value="1"/>
</dbReference>
<evidence type="ECO:0000256" key="4">
    <source>
        <dbReference type="ARBA" id="ARBA00022449"/>
    </source>
</evidence>
<dbReference type="GO" id="GO:0015385">
    <property type="term" value="F:sodium:proton antiporter activity"/>
    <property type="evidence" value="ECO:0007669"/>
    <property type="project" value="UniProtKB-UniRule"/>
</dbReference>
<comment type="subcellular location">
    <subcellularLocation>
        <location evidence="1 13">Cell membrane</location>
        <topology evidence="1 13">Multi-pass membrane protein</topology>
    </subcellularLocation>
</comment>
<evidence type="ECO:0000256" key="10">
    <source>
        <dbReference type="ARBA" id="ARBA00023065"/>
    </source>
</evidence>
<comment type="caution">
    <text evidence="15">The sequence shown here is derived from an EMBL/GenBank/DDBJ whole genome shotgun (WGS) entry which is preliminary data.</text>
</comment>
<comment type="catalytic activity">
    <reaction evidence="13">
        <text>2 Na(+)(in) + 3 H(+)(out) = 2 Na(+)(out) + 3 H(+)(in)</text>
        <dbReference type="Rhea" id="RHEA:29247"/>
        <dbReference type="ChEBI" id="CHEBI:15378"/>
        <dbReference type="ChEBI" id="CHEBI:29101"/>
    </reaction>
</comment>
<keyword evidence="7 13" id="KW-0812">Transmembrane</keyword>
<evidence type="ECO:0000256" key="9">
    <source>
        <dbReference type="ARBA" id="ARBA00023053"/>
    </source>
</evidence>
<feature type="transmembrane region" description="Helical" evidence="13">
    <location>
        <begin position="91"/>
        <end position="109"/>
    </location>
</feature>
<keyword evidence="6" id="KW-0997">Cell inner membrane</keyword>
<feature type="transmembrane region" description="Helical" evidence="13">
    <location>
        <begin position="241"/>
        <end position="262"/>
    </location>
</feature>
<dbReference type="GO" id="GO:0005886">
    <property type="term" value="C:plasma membrane"/>
    <property type="evidence" value="ECO:0007669"/>
    <property type="project" value="UniProtKB-SubCell"/>
</dbReference>
<evidence type="ECO:0000256" key="13">
    <source>
        <dbReference type="HAMAP-Rule" id="MF_01599"/>
    </source>
</evidence>
<keyword evidence="3 13" id="KW-0813">Transport</keyword>
<comment type="function">
    <text evidence="13">Na(+)/H(+) antiporter that extrudes sodium in exchange for external protons.</text>
</comment>
<dbReference type="PANTHER" id="PTHR43302">
    <property type="entry name" value="TRANSPORTER ARSB-RELATED"/>
    <property type="match status" value="1"/>
</dbReference>
<dbReference type="EMBL" id="BMXP01000011">
    <property type="protein sequence ID" value="GGW94913.1"/>
    <property type="molecule type" value="Genomic_DNA"/>
</dbReference>
<evidence type="ECO:0000256" key="2">
    <source>
        <dbReference type="ARBA" id="ARBA00006036"/>
    </source>
</evidence>
<dbReference type="NCBIfam" id="TIGR00774">
    <property type="entry name" value="NhaB"/>
    <property type="match status" value="1"/>
</dbReference>
<dbReference type="RefSeq" id="WP_189408080.1">
    <property type="nucleotide sequence ID" value="NZ_BMXP01000011.1"/>
</dbReference>
<comment type="similarity">
    <text evidence="2 13">Belongs to the NhaB Na(+)/H(+) (TC 2.A.34) antiporter family.</text>
</comment>
<feature type="transmembrane region" description="Helical" evidence="13">
    <location>
        <begin position="352"/>
        <end position="371"/>
    </location>
</feature>
<feature type="transmembrane region" description="Helical" evidence="13">
    <location>
        <begin position="301"/>
        <end position="332"/>
    </location>
</feature>